<evidence type="ECO:0000256" key="8">
    <source>
        <dbReference type="ARBA" id="ARBA00023319"/>
    </source>
</evidence>
<feature type="region of interest" description="Disordered" evidence="9">
    <location>
        <begin position="257"/>
        <end position="298"/>
    </location>
</feature>
<dbReference type="GO" id="GO:0098632">
    <property type="term" value="F:cell-cell adhesion mediator activity"/>
    <property type="evidence" value="ECO:0007669"/>
    <property type="project" value="InterPro"/>
</dbReference>
<dbReference type="PANTHER" id="PTHR46841">
    <property type="entry name" value="OX-2 MEMBRANE GLYCOPROTEIN"/>
    <property type="match status" value="1"/>
</dbReference>
<evidence type="ECO:0000256" key="1">
    <source>
        <dbReference type="ARBA" id="ARBA00004167"/>
    </source>
</evidence>
<keyword evidence="4 10" id="KW-1133">Transmembrane helix</keyword>
<dbReference type="PROSITE" id="PS50835">
    <property type="entry name" value="IG_LIKE"/>
    <property type="match status" value="1"/>
</dbReference>
<evidence type="ECO:0000256" key="6">
    <source>
        <dbReference type="ARBA" id="ARBA00023157"/>
    </source>
</evidence>
<sequence>MSNFAALRLIFVSWVFQKGLTALIKTQHIVLAAVGEDSSLSCQLMQPKDVLQVTWQKSLPEGMKDVACYSKHFGPGVNDGFQGKVDLEAAGLQNCSIVIRNLTEQDEGCYHCLFNTYPEGALTGTTCLQIYELHEPILHVGESNSAEEALVSCSATGRPAPTVTLTVPHYNSTSVTNTNGTVTVTATARLPDESTQVGCAARVLSAPQKEVFVMIPEVKQSPAGDLTSIIVVSVILACVCVCVAAVIVFLRRRRHQNGVSHGDAEKTKTPQKTTKDPHEIQTPLMKNENELRQRTSSVKKEKKNFTTSCLKVKKTLF</sequence>
<evidence type="ECO:0000256" key="9">
    <source>
        <dbReference type="SAM" id="MobiDB-lite"/>
    </source>
</evidence>
<dbReference type="GO" id="GO:0043025">
    <property type="term" value="C:neuronal cell body"/>
    <property type="evidence" value="ECO:0007669"/>
    <property type="project" value="TreeGrafter"/>
</dbReference>
<dbReference type="InterPro" id="IPR007110">
    <property type="entry name" value="Ig-like_dom"/>
</dbReference>
<proteinExistence type="predicted"/>
<evidence type="ECO:0000256" key="10">
    <source>
        <dbReference type="SAM" id="Phobius"/>
    </source>
</evidence>
<gene>
    <name evidence="14" type="primary">LOC115020282</name>
</gene>
<organism evidence="13 14">
    <name type="scientific">Cottoperca gobio</name>
    <name type="common">Frogmouth</name>
    <name type="synonym">Aphritis gobio</name>
    <dbReference type="NCBI Taxonomy" id="56716"/>
    <lineage>
        <taxon>Eukaryota</taxon>
        <taxon>Metazoa</taxon>
        <taxon>Chordata</taxon>
        <taxon>Craniata</taxon>
        <taxon>Vertebrata</taxon>
        <taxon>Euteleostomi</taxon>
        <taxon>Actinopterygii</taxon>
        <taxon>Neopterygii</taxon>
        <taxon>Teleostei</taxon>
        <taxon>Neoteleostei</taxon>
        <taxon>Acanthomorphata</taxon>
        <taxon>Eupercaria</taxon>
        <taxon>Perciformes</taxon>
        <taxon>Notothenioidei</taxon>
        <taxon>Bovichtidae</taxon>
        <taxon>Cottoperca</taxon>
    </lineage>
</organism>
<dbReference type="GO" id="GO:0034113">
    <property type="term" value="P:heterotypic cell-cell adhesion"/>
    <property type="evidence" value="ECO:0007669"/>
    <property type="project" value="TreeGrafter"/>
</dbReference>
<evidence type="ECO:0000313" key="14">
    <source>
        <dbReference type="RefSeq" id="XP_029306096.1"/>
    </source>
</evidence>
<keyword evidence="7" id="KW-0325">Glycoprotein</keyword>
<dbReference type="RefSeq" id="XP_029306096.1">
    <property type="nucleotide sequence ID" value="XM_029450236.1"/>
</dbReference>
<evidence type="ECO:0000256" key="5">
    <source>
        <dbReference type="ARBA" id="ARBA00023136"/>
    </source>
</evidence>
<evidence type="ECO:0000313" key="13">
    <source>
        <dbReference type="Proteomes" id="UP000504630"/>
    </source>
</evidence>
<keyword evidence="2 10" id="KW-0812">Transmembrane</keyword>
<dbReference type="GO" id="GO:0150079">
    <property type="term" value="P:negative regulation of neuroinflammatory response"/>
    <property type="evidence" value="ECO:0007669"/>
    <property type="project" value="TreeGrafter"/>
</dbReference>
<evidence type="ECO:0000256" key="2">
    <source>
        <dbReference type="ARBA" id="ARBA00022692"/>
    </source>
</evidence>
<dbReference type="KEGG" id="cgob:115020282"/>
<dbReference type="PANTHER" id="PTHR46841:SF7">
    <property type="entry name" value="IG-LIKE DOMAIN-CONTAINING PROTEIN"/>
    <property type="match status" value="1"/>
</dbReference>
<evidence type="ECO:0000256" key="3">
    <source>
        <dbReference type="ARBA" id="ARBA00022729"/>
    </source>
</evidence>
<dbReference type="GeneID" id="115020282"/>
<comment type="subcellular location">
    <subcellularLocation>
        <location evidence="1">Membrane</location>
        <topology evidence="1">Single-pass membrane protein</topology>
    </subcellularLocation>
</comment>
<evidence type="ECO:0000256" key="11">
    <source>
        <dbReference type="SAM" id="SignalP"/>
    </source>
</evidence>
<evidence type="ECO:0000256" key="4">
    <source>
        <dbReference type="ARBA" id="ARBA00022989"/>
    </source>
</evidence>
<name>A0A6J2R7R1_COTGO</name>
<keyword evidence="5 10" id="KW-0472">Membrane</keyword>
<dbReference type="AlphaFoldDB" id="A0A6J2R7R1"/>
<dbReference type="GO" id="GO:0009986">
    <property type="term" value="C:cell surface"/>
    <property type="evidence" value="ECO:0007669"/>
    <property type="project" value="TreeGrafter"/>
</dbReference>
<dbReference type="GO" id="GO:0030424">
    <property type="term" value="C:axon"/>
    <property type="evidence" value="ECO:0007669"/>
    <property type="project" value="TreeGrafter"/>
</dbReference>
<feature type="signal peptide" evidence="11">
    <location>
        <begin position="1"/>
        <end position="21"/>
    </location>
</feature>
<dbReference type="SUPFAM" id="SSF48726">
    <property type="entry name" value="Immunoglobulin"/>
    <property type="match status" value="1"/>
</dbReference>
<dbReference type="InterPro" id="IPR047164">
    <property type="entry name" value="OX2G-like"/>
</dbReference>
<dbReference type="Proteomes" id="UP000504630">
    <property type="component" value="Chromosome 2"/>
</dbReference>
<dbReference type="Pfam" id="PF07686">
    <property type="entry name" value="V-set"/>
    <property type="match status" value="1"/>
</dbReference>
<feature type="transmembrane region" description="Helical" evidence="10">
    <location>
        <begin position="229"/>
        <end position="250"/>
    </location>
</feature>
<dbReference type="InterPro" id="IPR013783">
    <property type="entry name" value="Ig-like_fold"/>
</dbReference>
<reference evidence="14" key="1">
    <citation type="submission" date="2025-08" db="UniProtKB">
        <authorList>
            <consortium name="RefSeq"/>
        </authorList>
    </citation>
    <scope>IDENTIFICATION</scope>
</reference>
<dbReference type="Gene3D" id="2.60.40.10">
    <property type="entry name" value="Immunoglobulins"/>
    <property type="match status" value="2"/>
</dbReference>
<protein>
    <submittedName>
        <fullName evidence="14">OX-2 membrane glycoprotein-like</fullName>
    </submittedName>
</protein>
<dbReference type="InterPro" id="IPR013106">
    <property type="entry name" value="Ig_V-set"/>
</dbReference>
<dbReference type="InterPro" id="IPR003599">
    <property type="entry name" value="Ig_sub"/>
</dbReference>
<keyword evidence="3 11" id="KW-0732">Signal</keyword>
<keyword evidence="13" id="KW-1185">Reference proteome</keyword>
<evidence type="ECO:0000256" key="7">
    <source>
        <dbReference type="ARBA" id="ARBA00023180"/>
    </source>
</evidence>
<keyword evidence="6" id="KW-1015">Disulfide bond</keyword>
<keyword evidence="8" id="KW-0393">Immunoglobulin domain</keyword>
<feature type="chain" id="PRO_5026779122" evidence="11">
    <location>
        <begin position="22"/>
        <end position="317"/>
    </location>
</feature>
<dbReference type="GO" id="GO:0016020">
    <property type="term" value="C:membrane"/>
    <property type="evidence" value="ECO:0007669"/>
    <property type="project" value="UniProtKB-SubCell"/>
</dbReference>
<dbReference type="SMART" id="SM00409">
    <property type="entry name" value="IG"/>
    <property type="match status" value="1"/>
</dbReference>
<dbReference type="InterPro" id="IPR036179">
    <property type="entry name" value="Ig-like_dom_sf"/>
</dbReference>
<feature type="domain" description="Ig-like" evidence="12">
    <location>
        <begin position="35"/>
        <end position="123"/>
    </location>
</feature>
<evidence type="ECO:0000259" key="12">
    <source>
        <dbReference type="PROSITE" id="PS50835"/>
    </source>
</evidence>
<accession>A0A6J2R7R1</accession>
<dbReference type="OrthoDB" id="8749387at2759"/>
<dbReference type="InParanoid" id="A0A6J2R7R1"/>
<feature type="compositionally biased region" description="Basic and acidic residues" evidence="9">
    <location>
        <begin position="262"/>
        <end position="279"/>
    </location>
</feature>